<protein>
    <submittedName>
        <fullName evidence="1">Uncharacterized protein</fullName>
    </submittedName>
</protein>
<organism evidence="1 2">
    <name type="scientific">Citrobacter freundii</name>
    <dbReference type="NCBI Taxonomy" id="546"/>
    <lineage>
        <taxon>Bacteria</taxon>
        <taxon>Pseudomonadati</taxon>
        <taxon>Pseudomonadota</taxon>
        <taxon>Gammaproteobacteria</taxon>
        <taxon>Enterobacterales</taxon>
        <taxon>Enterobacteriaceae</taxon>
        <taxon>Citrobacter</taxon>
        <taxon>Citrobacter freundii complex</taxon>
    </lineage>
</organism>
<evidence type="ECO:0000313" key="1">
    <source>
        <dbReference type="EMBL" id="CDL40196.1"/>
    </source>
</evidence>
<name>A0A7G2ISS9_CITFR</name>
<dbReference type="Proteomes" id="UP000019194">
    <property type="component" value="Unassembled WGS sequence"/>
</dbReference>
<evidence type="ECO:0000313" key="2">
    <source>
        <dbReference type="Proteomes" id="UP000019194"/>
    </source>
</evidence>
<accession>A0A7G2ISS9</accession>
<comment type="caution">
    <text evidence="1">The sequence shown here is derived from an EMBL/GenBank/DDBJ whole genome shotgun (WGS) entry which is preliminary data.</text>
</comment>
<dbReference type="EMBL" id="CBWP010000071">
    <property type="protein sequence ID" value="CDL40196.1"/>
    <property type="molecule type" value="Genomic_DNA"/>
</dbReference>
<dbReference type="AlphaFoldDB" id="A0A7G2ISS9"/>
<reference evidence="1 2" key="1">
    <citation type="submission" date="2013-10" db="EMBL/GenBank/DDBJ databases">
        <title>Antibiotic resistance diversity of beta-lactamase producers in the General Hospital Vienna.</title>
        <authorList>
            <person name="Barisic I."/>
            <person name="Mitteregger D."/>
            <person name="Hirschl A.M."/>
            <person name="Noehammer C."/>
            <person name="Wiesinger-Mayr H."/>
        </authorList>
    </citation>
    <scope>NUCLEOTIDE SEQUENCE [LARGE SCALE GENOMIC DNA]</scope>
    <source>
        <strain evidence="1 2">ISC11</strain>
    </source>
</reference>
<proteinExistence type="predicted"/>
<sequence length="59" mass="6675">MVDLYGVDSNNQWRKYIDGESPRTMALHILFYMAAQLALSNEELDNVVAKMIEIGASIK</sequence>